<reference evidence="2 3" key="1">
    <citation type="submission" date="2021-06" db="EMBL/GenBank/DDBJ databases">
        <title>Description of novel taxa of the family Lachnospiraceae.</title>
        <authorList>
            <person name="Chaplin A.V."/>
            <person name="Sokolova S.R."/>
            <person name="Pikina A.P."/>
            <person name="Korzhanova M."/>
            <person name="Belova V."/>
            <person name="Korostin D."/>
            <person name="Efimov B.A."/>
        </authorList>
    </citation>
    <scope>NUCLEOTIDE SEQUENCE [LARGE SCALE GENOMIC DNA]</scope>
    <source>
        <strain evidence="2 3">ASD4241</strain>
    </source>
</reference>
<name>A0ABS6KFA5_9FIRM</name>
<dbReference type="Pfam" id="PF22768">
    <property type="entry name" value="SPP1_Dit"/>
    <property type="match status" value="1"/>
</dbReference>
<evidence type="ECO:0000313" key="3">
    <source>
        <dbReference type="Proteomes" id="UP001314681"/>
    </source>
</evidence>
<evidence type="ECO:0000313" key="2">
    <source>
        <dbReference type="EMBL" id="MBU9729158.1"/>
    </source>
</evidence>
<proteinExistence type="predicted"/>
<dbReference type="EMBL" id="JAHQCX010000030">
    <property type="protein sequence ID" value="MBU9729158.1"/>
    <property type="molecule type" value="Genomic_DNA"/>
</dbReference>
<feature type="domain" description="Siphovirus-type tail component C-terminal" evidence="1">
    <location>
        <begin position="165"/>
        <end position="238"/>
    </location>
</feature>
<sequence>MYDYNPEYNLQDKCVGERCLINQKDAYLEFNADLKSFSIIPGIITTQYIIQAGKSGFVEFDRTTEPKTATVEFYVGGASDESAQENISNLLLACKKCVLKRELHRFEYPALLTGKNIQESGVTPYYLVTLNFIVVQRLPLISTEITEPAIIYNDGNIPSGVRYILKPPIDISSFKINSIKVTNLHAGKNFIIDGITGKITENGNNRFAATDVIDFPKILPGQNEITMSYNIPITVEYYPLFE</sequence>
<comment type="caution">
    <text evidence="2">The sequence shown here is derived from an EMBL/GenBank/DDBJ whole genome shotgun (WGS) entry which is preliminary data.</text>
</comment>
<accession>A0ABS6KFA5</accession>
<evidence type="ECO:0000259" key="1">
    <source>
        <dbReference type="Pfam" id="PF22768"/>
    </source>
</evidence>
<organism evidence="2 3">
    <name type="scientific">Diplocloster modestus</name>
    <dbReference type="NCBI Taxonomy" id="2850322"/>
    <lineage>
        <taxon>Bacteria</taxon>
        <taxon>Bacillati</taxon>
        <taxon>Bacillota</taxon>
        <taxon>Clostridia</taxon>
        <taxon>Lachnospirales</taxon>
        <taxon>Lachnospiraceae</taxon>
        <taxon>Diplocloster</taxon>
    </lineage>
</organism>
<dbReference type="RefSeq" id="WP_158355093.1">
    <property type="nucleotide sequence ID" value="NZ_JAHQCX010000030.1"/>
</dbReference>
<keyword evidence="3" id="KW-1185">Reference proteome</keyword>
<dbReference type="InterPro" id="IPR054738">
    <property type="entry name" value="Siphovirus-type_tail_C"/>
</dbReference>
<dbReference type="Proteomes" id="UP001314681">
    <property type="component" value="Unassembled WGS sequence"/>
</dbReference>
<gene>
    <name evidence="2" type="ORF">KTH90_24515</name>
</gene>
<protein>
    <recommendedName>
        <fullName evidence="1">Siphovirus-type tail component C-terminal domain-containing protein</fullName>
    </recommendedName>
</protein>